<evidence type="ECO:0000313" key="2">
    <source>
        <dbReference type="EMBL" id="SES30158.1"/>
    </source>
</evidence>
<name>A0A1H9W8D9_9PSEU</name>
<feature type="domain" description="RCK N-terminal" evidence="1">
    <location>
        <begin position="6"/>
        <end position="84"/>
    </location>
</feature>
<dbReference type="InterPro" id="IPR003148">
    <property type="entry name" value="RCK_N"/>
</dbReference>
<dbReference type="OrthoDB" id="9781411at2"/>
<dbReference type="InterPro" id="IPR036291">
    <property type="entry name" value="NAD(P)-bd_dom_sf"/>
</dbReference>
<dbReference type="EMBL" id="FOFR01000031">
    <property type="protein sequence ID" value="SES30158.1"/>
    <property type="molecule type" value="Genomic_DNA"/>
</dbReference>
<protein>
    <submittedName>
        <fullName evidence="2">TrkA-N domain-containing protein</fullName>
    </submittedName>
</protein>
<dbReference type="Pfam" id="PF02254">
    <property type="entry name" value="TrkA_N"/>
    <property type="match status" value="1"/>
</dbReference>
<evidence type="ECO:0000259" key="1">
    <source>
        <dbReference type="Pfam" id="PF02254"/>
    </source>
</evidence>
<dbReference type="Proteomes" id="UP000199352">
    <property type="component" value="Unassembled WGS sequence"/>
</dbReference>
<dbReference type="GO" id="GO:0006813">
    <property type="term" value="P:potassium ion transport"/>
    <property type="evidence" value="ECO:0007669"/>
    <property type="project" value="InterPro"/>
</dbReference>
<evidence type="ECO:0000313" key="3">
    <source>
        <dbReference type="Proteomes" id="UP000199352"/>
    </source>
</evidence>
<sequence>MSSHTVLTGFGERGRQVVGAMYEPQLQFLAVLDIDLTCAGGISRCGARSVIGNGADVVALREAGVPHAGRVIVTASDDMVALRVLTRDPEDLVLVERAVLAHEVGKHLSEWAPHVLDAVHSNGHRWRDQSEPHVLSAGDLLLELCTEPA</sequence>
<accession>A0A1H9W8D9</accession>
<keyword evidence="3" id="KW-1185">Reference proteome</keyword>
<dbReference type="AlphaFoldDB" id="A0A1H9W8D9"/>
<reference evidence="3" key="1">
    <citation type="submission" date="2016-10" db="EMBL/GenBank/DDBJ databases">
        <authorList>
            <person name="Varghese N."/>
            <person name="Submissions S."/>
        </authorList>
    </citation>
    <scope>NUCLEOTIDE SEQUENCE [LARGE SCALE GENOMIC DNA]</scope>
    <source>
        <strain evidence="3">CGMCC 4.3525</strain>
    </source>
</reference>
<gene>
    <name evidence="2" type="ORF">SAMN05216188_13149</name>
</gene>
<proteinExistence type="predicted"/>
<dbReference type="RefSeq" id="WP_089961265.1">
    <property type="nucleotide sequence ID" value="NZ_FOFR01000031.1"/>
</dbReference>
<organism evidence="2 3">
    <name type="scientific">Lentzea xinjiangensis</name>
    <dbReference type="NCBI Taxonomy" id="402600"/>
    <lineage>
        <taxon>Bacteria</taxon>
        <taxon>Bacillati</taxon>
        <taxon>Actinomycetota</taxon>
        <taxon>Actinomycetes</taxon>
        <taxon>Pseudonocardiales</taxon>
        <taxon>Pseudonocardiaceae</taxon>
        <taxon>Lentzea</taxon>
    </lineage>
</organism>
<dbReference type="SUPFAM" id="SSF51735">
    <property type="entry name" value="NAD(P)-binding Rossmann-fold domains"/>
    <property type="match status" value="1"/>
</dbReference>
<dbReference type="Gene3D" id="3.40.50.720">
    <property type="entry name" value="NAD(P)-binding Rossmann-like Domain"/>
    <property type="match status" value="1"/>
</dbReference>